<protein>
    <submittedName>
        <fullName evidence="2">Uncharacterized protein</fullName>
    </submittedName>
</protein>
<evidence type="ECO:0000313" key="2">
    <source>
        <dbReference type="EMBL" id="KFM19510.1"/>
    </source>
</evidence>
<keyword evidence="1" id="KW-0812">Transmembrane</keyword>
<proteinExistence type="predicted"/>
<keyword evidence="3" id="KW-1185">Reference proteome</keyword>
<comment type="caution">
    <text evidence="2">The sequence shown here is derived from an EMBL/GenBank/DDBJ whole genome shotgun (WGS) entry which is preliminary data.</text>
</comment>
<organism evidence="2 3">
    <name type="scientific">Marine Group I thaumarchaeote SCGC AAA799-P11</name>
    <dbReference type="NCBI Taxonomy" id="1502295"/>
    <lineage>
        <taxon>Archaea</taxon>
        <taxon>Nitrososphaerota</taxon>
        <taxon>Marine Group I</taxon>
    </lineage>
</organism>
<accession>A0A087S1A6</accession>
<gene>
    <name evidence="2" type="ORF">AAA799P11_00711</name>
</gene>
<name>A0A087S1A6_9ARCH</name>
<dbReference type="EMBL" id="JOSZ01000007">
    <property type="protein sequence ID" value="KFM19510.1"/>
    <property type="molecule type" value="Genomic_DNA"/>
</dbReference>
<dbReference type="Proteomes" id="UP000029387">
    <property type="component" value="Unassembled WGS sequence"/>
</dbReference>
<sequence length="101" mass="10842">MQAMAVPGRMELSSSQKAGLAFGGALVVAGLVLSTLVFPFWNLIREDISEEVEILSNDDGMCYVETSDNIPKIIEDCTLESGDVVTITYGEGLAWATITEP</sequence>
<evidence type="ECO:0000313" key="3">
    <source>
        <dbReference type="Proteomes" id="UP000029387"/>
    </source>
</evidence>
<dbReference type="PATRIC" id="fig|1502295.3.peg.681"/>
<keyword evidence="1" id="KW-1133">Transmembrane helix</keyword>
<feature type="transmembrane region" description="Helical" evidence="1">
    <location>
        <begin position="20"/>
        <end position="41"/>
    </location>
</feature>
<dbReference type="AlphaFoldDB" id="A0A087S1A6"/>
<keyword evidence="1" id="KW-0472">Membrane</keyword>
<reference evidence="2 3" key="1">
    <citation type="submission" date="2014-06" db="EMBL/GenBank/DDBJ databases">
        <authorList>
            <person name="Ngugi D.K."/>
            <person name="Blom J."/>
            <person name="Alam I."/>
            <person name="Rashid M."/>
            <person name="Baalawi W."/>
            <person name="Zhang G."/>
            <person name="Hikmawan T."/>
            <person name="Guan Y."/>
            <person name="Antunes A."/>
            <person name="Siam R."/>
            <person name="El-Dorry H."/>
            <person name="Bajic V."/>
            <person name="Stingl U."/>
        </authorList>
    </citation>
    <scope>NUCLEOTIDE SEQUENCE [LARGE SCALE GENOMIC DNA]</scope>
    <source>
        <strain evidence="2">SCGC AAA799-P11</strain>
    </source>
</reference>
<evidence type="ECO:0000256" key="1">
    <source>
        <dbReference type="SAM" id="Phobius"/>
    </source>
</evidence>